<dbReference type="Pfam" id="PF16263">
    <property type="entry name" value="DUF4917"/>
    <property type="match status" value="1"/>
</dbReference>
<dbReference type="STRING" id="494016.SAMN04487965_3677"/>
<accession>A0A1M5IIL0</accession>
<proteinExistence type="predicted"/>
<sequence>MQRTSSMDEIISFDDAILDSARFSKRHLLLGNGFSIACRADIFHYASLFGQADFSAIPEAKLVFEALNTQDFEEAIKALENGAKILPIYTSDEAAGGEKMAAHAAALKDLLVTTIAGAHPASPNDIDENKFWSCRTFLNYFIGADAHKGGYVFTLNYDLLLYWTLMNEGNPFDEDRIKLKRNDSFGNDEDLPEADYVVWQGETAAHSANIFFLHGALHLFDSGSELQKYTWIRSGERLVDQARRAISDDKYPLFVAEGTSTQKKNKIRHNAYLYQGFKVLTANAQTIAHCFFIFGHSLAENDDHILTRLARGRFRKLYVGIFGDPNSTINKSIMQRAKELAAMRHTRYPLDVTFFDSETARVWDR</sequence>
<evidence type="ECO:0008006" key="3">
    <source>
        <dbReference type="Google" id="ProtNLM"/>
    </source>
</evidence>
<gene>
    <name evidence="1" type="ORF">SAMN04487965_3677</name>
</gene>
<dbReference type="Proteomes" id="UP000184170">
    <property type="component" value="Unassembled WGS sequence"/>
</dbReference>
<reference evidence="2" key="1">
    <citation type="submission" date="2016-11" db="EMBL/GenBank/DDBJ databases">
        <authorList>
            <person name="Varghese N."/>
            <person name="Submissions S."/>
        </authorList>
    </citation>
    <scope>NUCLEOTIDE SEQUENCE [LARGE SCALE GENOMIC DNA]</scope>
    <source>
        <strain evidence="2">CGMCC 1.7063</strain>
    </source>
</reference>
<protein>
    <recommendedName>
        <fullName evidence="3">DUF4917 domain-containing protein</fullName>
    </recommendedName>
</protein>
<evidence type="ECO:0000313" key="1">
    <source>
        <dbReference type="EMBL" id="SHG28101.1"/>
    </source>
</evidence>
<organism evidence="1 2">
    <name type="scientific">Microbulbifer donghaiensis</name>
    <dbReference type="NCBI Taxonomy" id="494016"/>
    <lineage>
        <taxon>Bacteria</taxon>
        <taxon>Pseudomonadati</taxon>
        <taxon>Pseudomonadota</taxon>
        <taxon>Gammaproteobacteria</taxon>
        <taxon>Cellvibrionales</taxon>
        <taxon>Microbulbiferaceae</taxon>
        <taxon>Microbulbifer</taxon>
    </lineage>
</organism>
<dbReference type="AlphaFoldDB" id="A0A1M5IIL0"/>
<name>A0A1M5IIL0_9GAMM</name>
<dbReference type="EMBL" id="FQVA01000012">
    <property type="protein sequence ID" value="SHG28101.1"/>
    <property type="molecule type" value="Genomic_DNA"/>
</dbReference>
<evidence type="ECO:0000313" key="2">
    <source>
        <dbReference type="Proteomes" id="UP000184170"/>
    </source>
</evidence>
<dbReference type="InterPro" id="IPR032581">
    <property type="entry name" value="DUF4917"/>
</dbReference>
<keyword evidence="2" id="KW-1185">Reference proteome</keyword>